<comment type="similarity">
    <text evidence="3">Belongs to the membrane fusion protein (MFP) (TC 8.A.1) family.</text>
</comment>
<dbReference type="EMBL" id="WNNK01000009">
    <property type="protein sequence ID" value="MUF05136.1"/>
    <property type="molecule type" value="Genomic_DNA"/>
</dbReference>
<dbReference type="Proteomes" id="UP000438196">
    <property type="component" value="Unassembled WGS sequence"/>
</dbReference>
<feature type="coiled-coil region" evidence="8">
    <location>
        <begin position="105"/>
        <end position="132"/>
    </location>
</feature>
<feature type="domain" description="Multidrug resistance protein MdtA-like barrel-sandwich hybrid" evidence="10">
    <location>
        <begin position="66"/>
        <end position="203"/>
    </location>
</feature>
<evidence type="ECO:0000259" key="10">
    <source>
        <dbReference type="Pfam" id="PF25917"/>
    </source>
</evidence>
<comment type="caution">
    <text evidence="12">The sequence shown here is derived from an EMBL/GenBank/DDBJ whole genome shotgun (WGS) entry which is preliminary data.</text>
</comment>
<keyword evidence="6 8" id="KW-0175">Coiled coil</keyword>
<keyword evidence="5" id="KW-0997">Cell inner membrane</keyword>
<evidence type="ECO:0000256" key="7">
    <source>
        <dbReference type="ARBA" id="ARBA00023136"/>
    </source>
</evidence>
<dbReference type="RefSeq" id="WP_155583438.1">
    <property type="nucleotide sequence ID" value="NZ_JBHSTH010000045.1"/>
</dbReference>
<dbReference type="Gene3D" id="2.40.420.20">
    <property type="match status" value="1"/>
</dbReference>
<proteinExistence type="inferred from homology"/>
<evidence type="ECO:0000256" key="3">
    <source>
        <dbReference type="ARBA" id="ARBA00009477"/>
    </source>
</evidence>
<dbReference type="Gene3D" id="2.40.30.170">
    <property type="match status" value="1"/>
</dbReference>
<evidence type="ECO:0000256" key="2">
    <source>
        <dbReference type="ARBA" id="ARBA00004635"/>
    </source>
</evidence>
<protein>
    <submittedName>
        <fullName evidence="12">Efflux RND transporter periplasmic adaptor subunit</fullName>
    </submittedName>
</protein>
<dbReference type="GO" id="GO:1990281">
    <property type="term" value="C:efflux pump complex"/>
    <property type="evidence" value="ECO:0007669"/>
    <property type="project" value="TreeGrafter"/>
</dbReference>
<reference evidence="12 13" key="1">
    <citation type="submission" date="2019-11" db="EMBL/GenBank/DDBJ databases">
        <title>Pseudomonas karstica sp. nov. and Pseudomonas spelaei sp. nov. from karst caves.</title>
        <authorList>
            <person name="Zeman M."/>
        </authorList>
    </citation>
    <scope>NUCLEOTIDE SEQUENCE [LARGE SCALE GENOMIC DNA]</scope>
    <source>
        <strain evidence="12 13">CCM 7893</strain>
    </source>
</reference>
<sequence length="388" mass="41603">MHIPRKSAVIVGVLLLLAIAAWALTRPAKTKLAASTAIPVRVVSVSEQDIPRFVSGIGSVLSLHSVIIRPQIDGILTQLLVKEGQLVKAGDLLATIDDRSIRASLDQARAQLGESQAQLQVAQVNLKRYKELSVDDGVSKQTYDQQQALVNQLKATAQGNQAAIDSAQVQLSYTQIRSPVTGRVGIRTVDEGNFLRMSDTQGLFSVTQIDPIAVEFSLPQQMLPTLQGLIAAQHPADVNAYMGANTDGQTGDLLGEGRLSLIDNQISATTGTIRAKAEFSNTAQKLWPGQLVTIKIQTALDKNALVVPPTVVQRGLDSHFVYRVNGDKVDIVPVQVVYQDSDLNIVKGVQAGDVLVSDGQSRLKAGAQVEVLKQPPQVIQTANAQVQP</sequence>
<keyword evidence="13" id="KW-1185">Reference proteome</keyword>
<organism evidence="12 13">
    <name type="scientific">Pseudomonas spelaei</name>
    <dbReference type="NCBI Taxonomy" id="1055469"/>
    <lineage>
        <taxon>Bacteria</taxon>
        <taxon>Pseudomonadati</taxon>
        <taxon>Pseudomonadota</taxon>
        <taxon>Gammaproteobacteria</taxon>
        <taxon>Pseudomonadales</taxon>
        <taxon>Pseudomonadaceae</taxon>
        <taxon>Pseudomonas</taxon>
    </lineage>
</organism>
<evidence type="ECO:0000256" key="6">
    <source>
        <dbReference type="ARBA" id="ARBA00023054"/>
    </source>
</evidence>
<keyword evidence="4" id="KW-1003">Cell membrane</keyword>
<dbReference type="InterPro" id="IPR058624">
    <property type="entry name" value="MdtA-like_HH"/>
</dbReference>
<evidence type="ECO:0000256" key="5">
    <source>
        <dbReference type="ARBA" id="ARBA00022519"/>
    </source>
</evidence>
<evidence type="ECO:0000256" key="1">
    <source>
        <dbReference type="ARBA" id="ARBA00004533"/>
    </source>
</evidence>
<dbReference type="Pfam" id="PF25917">
    <property type="entry name" value="BSH_RND"/>
    <property type="match status" value="1"/>
</dbReference>
<dbReference type="PANTHER" id="PTHR30469">
    <property type="entry name" value="MULTIDRUG RESISTANCE PROTEIN MDTA"/>
    <property type="match status" value="1"/>
</dbReference>
<evidence type="ECO:0000259" key="9">
    <source>
        <dbReference type="Pfam" id="PF25876"/>
    </source>
</evidence>
<comment type="subcellular location">
    <subcellularLocation>
        <location evidence="1">Cell inner membrane</location>
    </subcellularLocation>
    <subcellularLocation>
        <location evidence="2">Membrane</location>
        <topology evidence="2">Lipid-anchor</topology>
    </subcellularLocation>
</comment>
<dbReference type="NCBIfam" id="TIGR01730">
    <property type="entry name" value="RND_mfp"/>
    <property type="match status" value="1"/>
</dbReference>
<dbReference type="GO" id="GO:0015562">
    <property type="term" value="F:efflux transmembrane transporter activity"/>
    <property type="evidence" value="ECO:0007669"/>
    <property type="project" value="TreeGrafter"/>
</dbReference>
<dbReference type="SUPFAM" id="SSF111369">
    <property type="entry name" value="HlyD-like secretion proteins"/>
    <property type="match status" value="1"/>
</dbReference>
<gene>
    <name evidence="12" type="ORF">GNF76_12350</name>
</gene>
<dbReference type="Pfam" id="PF25876">
    <property type="entry name" value="HH_MFP_RND"/>
    <property type="match status" value="1"/>
</dbReference>
<feature type="domain" description="Multidrug resistance protein MdtA-like beta-barrel" evidence="11">
    <location>
        <begin position="211"/>
        <end position="298"/>
    </location>
</feature>
<feature type="domain" description="Multidrug resistance protein MdtA-like alpha-helical hairpin" evidence="9">
    <location>
        <begin position="105"/>
        <end position="174"/>
    </location>
</feature>
<dbReference type="InterPro" id="IPR058625">
    <property type="entry name" value="MdtA-like_BSH"/>
</dbReference>
<evidence type="ECO:0000259" key="11">
    <source>
        <dbReference type="Pfam" id="PF25944"/>
    </source>
</evidence>
<evidence type="ECO:0000256" key="4">
    <source>
        <dbReference type="ARBA" id="ARBA00022475"/>
    </source>
</evidence>
<evidence type="ECO:0000313" key="12">
    <source>
        <dbReference type="EMBL" id="MUF05136.1"/>
    </source>
</evidence>
<evidence type="ECO:0000313" key="13">
    <source>
        <dbReference type="Proteomes" id="UP000438196"/>
    </source>
</evidence>
<dbReference type="Pfam" id="PF25944">
    <property type="entry name" value="Beta-barrel_RND"/>
    <property type="match status" value="1"/>
</dbReference>
<dbReference type="Gene3D" id="2.40.50.100">
    <property type="match status" value="1"/>
</dbReference>
<accession>A0A6I3WEZ2</accession>
<name>A0A6I3WEZ2_9PSED</name>
<dbReference type="AlphaFoldDB" id="A0A6I3WEZ2"/>
<dbReference type="InterPro" id="IPR006143">
    <property type="entry name" value="RND_pump_MFP"/>
</dbReference>
<dbReference type="Gene3D" id="1.10.287.470">
    <property type="entry name" value="Helix hairpin bin"/>
    <property type="match status" value="1"/>
</dbReference>
<dbReference type="OrthoDB" id="9783047at2"/>
<evidence type="ECO:0000256" key="8">
    <source>
        <dbReference type="SAM" id="Coils"/>
    </source>
</evidence>
<dbReference type="PANTHER" id="PTHR30469:SF12">
    <property type="entry name" value="MULTIDRUG RESISTANCE PROTEIN MDTA"/>
    <property type="match status" value="1"/>
</dbReference>
<keyword evidence="7" id="KW-0472">Membrane</keyword>
<dbReference type="InterPro" id="IPR058626">
    <property type="entry name" value="MdtA-like_b-barrel"/>
</dbReference>